<evidence type="ECO:0000313" key="1">
    <source>
        <dbReference type="EMBL" id="CAG13802.1"/>
    </source>
</evidence>
<dbReference type="KEGG" id="tng:GSTEN00038587G001"/>
<comment type="caution">
    <text evidence="1">The sequence shown here is derived from an EMBL/GenBank/DDBJ whole genome shotgun (WGS) entry which is preliminary data.</text>
</comment>
<feature type="non-terminal residue" evidence="1">
    <location>
        <position position="1"/>
    </location>
</feature>
<dbReference type="AlphaFoldDB" id="Q4RCT0"/>
<organism evidence="1">
    <name type="scientific">Tetraodon nigroviridis</name>
    <name type="common">Spotted green pufferfish</name>
    <name type="synonym">Chelonodon nigroviridis</name>
    <dbReference type="NCBI Taxonomy" id="99883"/>
    <lineage>
        <taxon>Eukaryota</taxon>
        <taxon>Metazoa</taxon>
        <taxon>Chordata</taxon>
        <taxon>Craniata</taxon>
        <taxon>Vertebrata</taxon>
        <taxon>Euteleostomi</taxon>
        <taxon>Actinopterygii</taxon>
        <taxon>Neopterygii</taxon>
        <taxon>Teleostei</taxon>
        <taxon>Neoteleostei</taxon>
        <taxon>Acanthomorphata</taxon>
        <taxon>Eupercaria</taxon>
        <taxon>Tetraodontiformes</taxon>
        <taxon>Tetradontoidea</taxon>
        <taxon>Tetraodontidae</taxon>
        <taxon>Tetraodon</taxon>
    </lineage>
</organism>
<feature type="non-terminal residue" evidence="1">
    <location>
        <position position="28"/>
    </location>
</feature>
<accession>Q4RCT0</accession>
<proteinExistence type="predicted"/>
<reference evidence="1" key="2">
    <citation type="submission" date="2004-02" db="EMBL/GenBank/DDBJ databases">
        <authorList>
            <consortium name="Genoscope"/>
            <consortium name="Whitehead Institute Centre for Genome Research"/>
        </authorList>
    </citation>
    <scope>NUCLEOTIDE SEQUENCE</scope>
</reference>
<reference evidence="1" key="1">
    <citation type="journal article" date="2004" name="Nature">
        <title>Genome duplication in the teleost fish Tetraodon nigroviridis reveals the early vertebrate proto-karyotype.</title>
        <authorList>
            <person name="Jaillon O."/>
            <person name="Aury J.-M."/>
            <person name="Brunet F."/>
            <person name="Petit J.-L."/>
            <person name="Stange-Thomann N."/>
            <person name="Mauceli E."/>
            <person name="Bouneau L."/>
            <person name="Fischer C."/>
            <person name="Ozouf-Costaz C."/>
            <person name="Bernot A."/>
            <person name="Nicaud S."/>
            <person name="Jaffe D."/>
            <person name="Fisher S."/>
            <person name="Lutfalla G."/>
            <person name="Dossat C."/>
            <person name="Segurens B."/>
            <person name="Dasilva C."/>
            <person name="Salanoubat M."/>
            <person name="Levy M."/>
            <person name="Boudet N."/>
            <person name="Castellano S."/>
            <person name="Anthouard V."/>
            <person name="Jubin C."/>
            <person name="Castelli V."/>
            <person name="Katinka M."/>
            <person name="Vacherie B."/>
            <person name="Biemont C."/>
            <person name="Skalli Z."/>
            <person name="Cattolico L."/>
            <person name="Poulain J."/>
            <person name="De Berardinis V."/>
            <person name="Cruaud C."/>
            <person name="Duprat S."/>
            <person name="Brottier P."/>
            <person name="Coutanceau J.-P."/>
            <person name="Gouzy J."/>
            <person name="Parra G."/>
            <person name="Lardier G."/>
            <person name="Chapple C."/>
            <person name="McKernan K.J."/>
            <person name="McEwan P."/>
            <person name="Bosak S."/>
            <person name="Kellis M."/>
            <person name="Volff J.-N."/>
            <person name="Guigo R."/>
            <person name="Zody M.C."/>
            <person name="Mesirov J."/>
            <person name="Lindblad-Toh K."/>
            <person name="Birren B."/>
            <person name="Nusbaum C."/>
            <person name="Kahn D."/>
            <person name="Robinson-Rechavi M."/>
            <person name="Laudet V."/>
            <person name="Schachter V."/>
            <person name="Quetier F."/>
            <person name="Saurin W."/>
            <person name="Scarpelli C."/>
            <person name="Wincker P."/>
            <person name="Lander E.S."/>
            <person name="Weissenbach J."/>
            <person name="Roest Crollius H."/>
        </authorList>
    </citation>
    <scope>NUCLEOTIDE SEQUENCE [LARGE SCALE GENOMIC DNA]</scope>
</reference>
<name>Q4RCT0_TETNG</name>
<dbReference type="EMBL" id="CAAE01018140">
    <property type="protein sequence ID" value="CAG13802.1"/>
    <property type="molecule type" value="Genomic_DNA"/>
</dbReference>
<gene>
    <name evidence="1" type="ORF">GSTENG00038587001</name>
</gene>
<protein>
    <submittedName>
        <fullName evidence="1">(spotted green pufferfish) hypothetical protein</fullName>
    </submittedName>
</protein>
<sequence length="28" mass="3093">ERLCAFCYCGSRSLLGQGDLQVFSITPQ</sequence>